<dbReference type="InterPro" id="IPR011051">
    <property type="entry name" value="RmlC_Cupin_sf"/>
</dbReference>
<comment type="caution">
    <text evidence="2">The sequence shown here is derived from an EMBL/GenBank/DDBJ whole genome shotgun (WGS) entry which is preliminary data.</text>
</comment>
<dbReference type="InterPro" id="IPR047142">
    <property type="entry name" value="OryJ/VirC-like"/>
</dbReference>
<accession>A0A8H4LGD3</accession>
<dbReference type="EMBL" id="JAADYS010000543">
    <property type="protein sequence ID" value="KAF4468922.1"/>
    <property type="molecule type" value="Genomic_DNA"/>
</dbReference>
<dbReference type="Pfam" id="PF07883">
    <property type="entry name" value="Cupin_2"/>
    <property type="match status" value="1"/>
</dbReference>
<dbReference type="PANTHER" id="PTHR36156:SF2">
    <property type="entry name" value="CUPIN TYPE-2 DOMAIN-CONTAINING PROTEIN"/>
    <property type="match status" value="1"/>
</dbReference>
<proteinExistence type="predicted"/>
<dbReference type="OrthoDB" id="5840532at2759"/>
<dbReference type="Gene3D" id="2.60.120.10">
    <property type="entry name" value="Jelly Rolls"/>
    <property type="match status" value="1"/>
</dbReference>
<evidence type="ECO:0000259" key="1">
    <source>
        <dbReference type="Pfam" id="PF07883"/>
    </source>
</evidence>
<dbReference type="InterPro" id="IPR014710">
    <property type="entry name" value="RmlC-like_jellyroll"/>
</dbReference>
<feature type="domain" description="Cupin type-2" evidence="1">
    <location>
        <begin position="83"/>
        <end position="148"/>
    </location>
</feature>
<protein>
    <submittedName>
        <fullName evidence="2">Cupin 2 domain-containing</fullName>
    </submittedName>
</protein>
<reference evidence="2 3" key="1">
    <citation type="submission" date="2020-01" db="EMBL/GenBank/DDBJ databases">
        <title>Identification and distribution of gene clusters putatively required for synthesis of sphingolipid metabolism inhibitors in phylogenetically diverse species of the filamentous fungus Fusarium.</title>
        <authorList>
            <person name="Kim H.-S."/>
            <person name="Busman M."/>
            <person name="Brown D.W."/>
            <person name="Divon H."/>
            <person name="Uhlig S."/>
            <person name="Proctor R.H."/>
        </authorList>
    </citation>
    <scope>NUCLEOTIDE SEQUENCE [LARGE SCALE GENOMIC DNA]</scope>
    <source>
        <strain evidence="2 3">NRRL 20459</strain>
    </source>
</reference>
<dbReference type="Proteomes" id="UP000554235">
    <property type="component" value="Unassembled WGS sequence"/>
</dbReference>
<sequence>MSSQTPESAPLIRLVRTAHTKDGTSVFASDSQTTPFSPFGPQGSAFTIFDSRQTVPVNNTDPIPSFANTLPRCPPKGAIFCMTQIQPGGSAPMHRTLSLDYCVVISGEIVLALDGGEEKTVRAGEVIVQQGVNHRWINKGDVPCQMIFTMIGSETVTLQDGTVLGETVFK</sequence>
<evidence type="ECO:0000313" key="3">
    <source>
        <dbReference type="Proteomes" id="UP000554235"/>
    </source>
</evidence>
<gene>
    <name evidence="2" type="ORF">FALBO_4179</name>
</gene>
<dbReference type="PANTHER" id="PTHR36156">
    <property type="entry name" value="SLR2101 PROTEIN"/>
    <property type="match status" value="1"/>
</dbReference>
<organism evidence="2 3">
    <name type="scientific">Fusarium albosuccineum</name>
    <dbReference type="NCBI Taxonomy" id="1237068"/>
    <lineage>
        <taxon>Eukaryota</taxon>
        <taxon>Fungi</taxon>
        <taxon>Dikarya</taxon>
        <taxon>Ascomycota</taxon>
        <taxon>Pezizomycotina</taxon>
        <taxon>Sordariomycetes</taxon>
        <taxon>Hypocreomycetidae</taxon>
        <taxon>Hypocreales</taxon>
        <taxon>Nectriaceae</taxon>
        <taxon>Fusarium</taxon>
        <taxon>Fusarium decemcellulare species complex</taxon>
    </lineage>
</organism>
<dbReference type="SUPFAM" id="SSF51182">
    <property type="entry name" value="RmlC-like cupins"/>
    <property type="match status" value="1"/>
</dbReference>
<dbReference type="AlphaFoldDB" id="A0A8H4LGD3"/>
<keyword evidence="3" id="KW-1185">Reference proteome</keyword>
<dbReference type="InterPro" id="IPR013096">
    <property type="entry name" value="Cupin_2"/>
</dbReference>
<name>A0A8H4LGD3_9HYPO</name>
<evidence type="ECO:0000313" key="2">
    <source>
        <dbReference type="EMBL" id="KAF4468922.1"/>
    </source>
</evidence>
<dbReference type="CDD" id="cd02231">
    <property type="entry name" value="cupin_BLL6423-like"/>
    <property type="match status" value="1"/>
</dbReference>